<name>A0A210QNQ5_MIZYE</name>
<dbReference type="Pfam" id="PF23171">
    <property type="entry name" value="bHLH_HIF1A"/>
    <property type="match status" value="1"/>
</dbReference>
<dbReference type="PANTHER" id="PTHR23043">
    <property type="entry name" value="HYPOXIA-INDUCIBLE FACTOR 1 ALPHA"/>
    <property type="match status" value="1"/>
</dbReference>
<dbReference type="GO" id="GO:0000977">
    <property type="term" value="F:RNA polymerase II transcription regulatory region sequence-specific DNA binding"/>
    <property type="evidence" value="ECO:0007669"/>
    <property type="project" value="TreeGrafter"/>
</dbReference>
<dbReference type="GO" id="GO:0005667">
    <property type="term" value="C:transcription regulator complex"/>
    <property type="evidence" value="ECO:0007669"/>
    <property type="project" value="InterPro"/>
</dbReference>
<evidence type="ECO:0000256" key="3">
    <source>
        <dbReference type="ARBA" id="ARBA00022843"/>
    </source>
</evidence>
<evidence type="ECO:0000256" key="6">
    <source>
        <dbReference type="ARBA" id="ARBA00023159"/>
    </source>
</evidence>
<keyword evidence="2" id="KW-0677">Repeat</keyword>
<comment type="subcellular location">
    <subcellularLocation>
        <location evidence="1">Nucleus</location>
    </subcellularLocation>
</comment>
<keyword evidence="7" id="KW-0804">Transcription</keyword>
<evidence type="ECO:0000313" key="13">
    <source>
        <dbReference type="EMBL" id="OWF50362.1"/>
    </source>
</evidence>
<feature type="compositionally biased region" description="Acidic residues" evidence="10">
    <location>
        <begin position="201"/>
        <end position="219"/>
    </location>
</feature>
<dbReference type="SMART" id="SM00091">
    <property type="entry name" value="PAS"/>
    <property type="match status" value="2"/>
</dbReference>
<keyword evidence="9" id="KW-0379">Hydroxylation</keyword>
<dbReference type="Pfam" id="PF14598">
    <property type="entry name" value="PAS_11"/>
    <property type="match status" value="1"/>
</dbReference>
<dbReference type="InterPro" id="IPR035965">
    <property type="entry name" value="PAS-like_dom_sf"/>
</dbReference>
<dbReference type="PROSITE" id="PS50112">
    <property type="entry name" value="PAS"/>
    <property type="match status" value="2"/>
</dbReference>
<evidence type="ECO:0000256" key="7">
    <source>
        <dbReference type="ARBA" id="ARBA00023163"/>
    </source>
</evidence>
<reference evidence="13 14" key="1">
    <citation type="journal article" date="2017" name="Nat. Ecol. Evol.">
        <title>Scallop genome provides insights into evolution of bilaterian karyotype and development.</title>
        <authorList>
            <person name="Wang S."/>
            <person name="Zhang J."/>
            <person name="Jiao W."/>
            <person name="Li J."/>
            <person name="Xun X."/>
            <person name="Sun Y."/>
            <person name="Guo X."/>
            <person name="Huan P."/>
            <person name="Dong B."/>
            <person name="Zhang L."/>
            <person name="Hu X."/>
            <person name="Sun X."/>
            <person name="Wang J."/>
            <person name="Zhao C."/>
            <person name="Wang Y."/>
            <person name="Wang D."/>
            <person name="Huang X."/>
            <person name="Wang R."/>
            <person name="Lv J."/>
            <person name="Li Y."/>
            <person name="Zhang Z."/>
            <person name="Liu B."/>
            <person name="Lu W."/>
            <person name="Hui Y."/>
            <person name="Liang J."/>
            <person name="Zhou Z."/>
            <person name="Hou R."/>
            <person name="Li X."/>
            <person name="Liu Y."/>
            <person name="Li H."/>
            <person name="Ning X."/>
            <person name="Lin Y."/>
            <person name="Zhao L."/>
            <person name="Xing Q."/>
            <person name="Dou J."/>
            <person name="Li Y."/>
            <person name="Mao J."/>
            <person name="Guo H."/>
            <person name="Dou H."/>
            <person name="Li T."/>
            <person name="Mu C."/>
            <person name="Jiang W."/>
            <person name="Fu Q."/>
            <person name="Fu X."/>
            <person name="Miao Y."/>
            <person name="Liu J."/>
            <person name="Yu Q."/>
            <person name="Li R."/>
            <person name="Liao H."/>
            <person name="Li X."/>
            <person name="Kong Y."/>
            <person name="Jiang Z."/>
            <person name="Chourrout D."/>
            <person name="Li R."/>
            <person name="Bao Z."/>
        </authorList>
    </citation>
    <scope>NUCLEOTIDE SEQUENCE [LARGE SCALE GENOMIC DNA]</scope>
    <source>
        <strain evidence="13 14">PY_sf001</strain>
    </source>
</reference>
<dbReference type="STRING" id="6573.A0A210QNQ5"/>
<dbReference type="InterPro" id="IPR013767">
    <property type="entry name" value="PAS_fold"/>
</dbReference>
<evidence type="ECO:0000256" key="5">
    <source>
        <dbReference type="ARBA" id="ARBA00023125"/>
    </source>
</evidence>
<dbReference type="GO" id="GO:0005737">
    <property type="term" value="C:cytoplasm"/>
    <property type="evidence" value="ECO:0007669"/>
    <property type="project" value="InterPro"/>
</dbReference>
<feature type="domain" description="BHLH" evidence="12">
    <location>
        <begin position="8"/>
        <end position="60"/>
    </location>
</feature>
<dbReference type="GO" id="GO:0046983">
    <property type="term" value="F:protein dimerization activity"/>
    <property type="evidence" value="ECO:0007669"/>
    <property type="project" value="InterPro"/>
</dbReference>
<keyword evidence="8" id="KW-0539">Nucleus</keyword>
<evidence type="ECO:0000256" key="9">
    <source>
        <dbReference type="ARBA" id="ARBA00023278"/>
    </source>
</evidence>
<feature type="domain" description="PAS" evidence="11">
    <location>
        <begin position="73"/>
        <end position="151"/>
    </location>
</feature>
<dbReference type="Pfam" id="PF08778">
    <property type="entry name" value="HIF-1a_CTAD"/>
    <property type="match status" value="1"/>
</dbReference>
<dbReference type="SUPFAM" id="SSF47459">
    <property type="entry name" value="HLH, helix-loop-helix DNA-binding domain"/>
    <property type="match status" value="1"/>
</dbReference>
<evidence type="ECO:0000256" key="10">
    <source>
        <dbReference type="SAM" id="MobiDB-lite"/>
    </source>
</evidence>
<feature type="region of interest" description="Disordered" evidence="10">
    <location>
        <begin position="199"/>
        <end position="225"/>
    </location>
</feature>
<evidence type="ECO:0000256" key="4">
    <source>
        <dbReference type="ARBA" id="ARBA00023015"/>
    </source>
</evidence>
<keyword evidence="4" id="KW-0805">Transcription regulation</keyword>
<gene>
    <name evidence="13" type="ORF">KP79_PYT09486</name>
</gene>
<dbReference type="InterPro" id="IPR036638">
    <property type="entry name" value="HLH_DNA-bd_sf"/>
</dbReference>
<evidence type="ECO:0000313" key="14">
    <source>
        <dbReference type="Proteomes" id="UP000242188"/>
    </source>
</evidence>
<dbReference type="InterPro" id="IPR011598">
    <property type="entry name" value="bHLH_dom"/>
</dbReference>
<feature type="domain" description="PAS" evidence="11">
    <location>
        <begin position="258"/>
        <end position="309"/>
    </location>
</feature>
<sequence length="757" mass="85171">MPYKNSEKRKEKSRDAARCRRGKETEVFSELAKELPLPPFLNQLDKASVMRVAISHLKIRQIMDKMDVQDLESKESLEDVDNLYGKALDGFVVIISDNCDIAYVSESVAKYLGIPQIDMIGQSLYDFTHPCDHDEIADMMSAKSHKGMEQQAEEHSMFVRMKCTLTSKGRSVNLKSASYKVIKFTGKLIEIREERMVRKEEEEEEVDDLDEDMDQEEEEKMEKEPRRTGYFLGVGEPIPHPSNIEVLLDCKTVLSRHNMDSKFTYCDSRMKELVGYSSEELIGKSIFSYHHAQDSSIIDKAYKDLFAKGQMMTGQYRFLVKQGGFVWVITQATVIYNSRTQKPQCIVCVHYLTSGVEQDNVVLSDVQKAEVKTERKKDVKEVIQWSFGPSTKDVFVSKTPEDEKADFYFCEDVPKSCSKQMDLQHLAPIAGDACVPLDTTFFNGPAKQEQGNNDPHVIVLKEEPRMPLCSGHDPKMISPTSTACSTPLSASPMHSPAPPITDDFLITINPADIVAMDQFFTTMDMTQMQMSDSCLAGEEIDMDTRAPYIPMDSSDDFSLLPPAPDELFNLGGDFNPGLFGRTESVFTSKDKLFPEEPPQKRRPSLWDMLEGSTTVATLKRPVDNGIMQMKRPLDKTNQEKGPPIAKKSRPDIGHKSLSRGPLGSDSVLMNLLLTGEDHSYGYKVFNARNEKTANTSSNIKQLPPNASKWGLTKSVFLPKITQHDCEVNAPSFPCDGLLQGDAIIQALERDAYPQQII</sequence>
<keyword evidence="14" id="KW-1185">Reference proteome</keyword>
<dbReference type="NCBIfam" id="TIGR00229">
    <property type="entry name" value="sensory_box"/>
    <property type="match status" value="1"/>
</dbReference>
<dbReference type="GO" id="GO:0071456">
    <property type="term" value="P:cellular response to hypoxia"/>
    <property type="evidence" value="ECO:0007669"/>
    <property type="project" value="TreeGrafter"/>
</dbReference>
<dbReference type="CDD" id="cd00130">
    <property type="entry name" value="PAS"/>
    <property type="match status" value="2"/>
</dbReference>
<dbReference type="SMART" id="SM00353">
    <property type="entry name" value="HLH"/>
    <property type="match status" value="1"/>
</dbReference>
<keyword evidence="3" id="KW-0832">Ubl conjugation</keyword>
<evidence type="ECO:0000256" key="2">
    <source>
        <dbReference type="ARBA" id="ARBA00022737"/>
    </source>
</evidence>
<dbReference type="PRINTS" id="PR00785">
    <property type="entry name" value="NCTRNSLOCATR"/>
</dbReference>
<keyword evidence="6" id="KW-0010">Activator</keyword>
<dbReference type="AlphaFoldDB" id="A0A210QNQ5"/>
<evidence type="ECO:0000259" key="11">
    <source>
        <dbReference type="PROSITE" id="PS50112"/>
    </source>
</evidence>
<dbReference type="Pfam" id="PF00989">
    <property type="entry name" value="PAS"/>
    <property type="match status" value="1"/>
</dbReference>
<comment type="caution">
    <text evidence="13">The sequence shown here is derived from an EMBL/GenBank/DDBJ whole genome shotgun (WGS) entry which is preliminary data.</text>
</comment>
<dbReference type="Proteomes" id="UP000242188">
    <property type="component" value="Unassembled WGS sequence"/>
</dbReference>
<keyword evidence="5" id="KW-0238">DNA-binding</keyword>
<dbReference type="InterPro" id="IPR001610">
    <property type="entry name" value="PAC"/>
</dbReference>
<dbReference type="OrthoDB" id="6021714at2759"/>
<proteinExistence type="predicted"/>
<evidence type="ECO:0000256" key="8">
    <source>
        <dbReference type="ARBA" id="ARBA00023242"/>
    </source>
</evidence>
<dbReference type="Gene3D" id="3.30.450.20">
    <property type="entry name" value="PAS domain"/>
    <property type="match status" value="2"/>
</dbReference>
<dbReference type="SUPFAM" id="SSF55785">
    <property type="entry name" value="PYP-like sensor domain (PAS domain)"/>
    <property type="match status" value="2"/>
</dbReference>
<organism evidence="13 14">
    <name type="scientific">Mizuhopecten yessoensis</name>
    <name type="common">Japanese scallop</name>
    <name type="synonym">Patinopecten yessoensis</name>
    <dbReference type="NCBI Taxonomy" id="6573"/>
    <lineage>
        <taxon>Eukaryota</taxon>
        <taxon>Metazoa</taxon>
        <taxon>Spiralia</taxon>
        <taxon>Lophotrochozoa</taxon>
        <taxon>Mollusca</taxon>
        <taxon>Bivalvia</taxon>
        <taxon>Autobranchia</taxon>
        <taxon>Pteriomorphia</taxon>
        <taxon>Pectinida</taxon>
        <taxon>Pectinoidea</taxon>
        <taxon>Pectinidae</taxon>
        <taxon>Mizuhopecten</taxon>
    </lineage>
</organism>
<evidence type="ECO:0000259" key="12">
    <source>
        <dbReference type="PROSITE" id="PS50888"/>
    </source>
</evidence>
<dbReference type="InterPro" id="IPR014887">
    <property type="entry name" value="HIF-1_CTAD"/>
</dbReference>
<protein>
    <submittedName>
        <fullName evidence="13">Hypoxia-inducible factor 1-alpha</fullName>
    </submittedName>
</protein>
<feature type="region of interest" description="Disordered" evidence="10">
    <location>
        <begin position="633"/>
        <end position="659"/>
    </location>
</feature>
<dbReference type="SMART" id="SM00086">
    <property type="entry name" value="PAC"/>
    <property type="match status" value="1"/>
</dbReference>
<dbReference type="CDD" id="cd11433">
    <property type="entry name" value="bHLH-PAS_HIF"/>
    <property type="match status" value="1"/>
</dbReference>
<dbReference type="PANTHER" id="PTHR23043:SF17">
    <property type="entry name" value="PROTEIN SIMILAR"/>
    <property type="match status" value="1"/>
</dbReference>
<dbReference type="InterPro" id="IPR000014">
    <property type="entry name" value="PAS"/>
</dbReference>
<evidence type="ECO:0000256" key="1">
    <source>
        <dbReference type="ARBA" id="ARBA00004123"/>
    </source>
</evidence>
<accession>A0A210QNQ5</accession>
<dbReference type="EMBL" id="NEDP02002617">
    <property type="protein sequence ID" value="OWF50362.1"/>
    <property type="molecule type" value="Genomic_DNA"/>
</dbReference>
<dbReference type="InterPro" id="IPR001067">
    <property type="entry name" value="Nuc_translocat"/>
</dbReference>
<dbReference type="SMR" id="A0A210QNQ5"/>
<dbReference type="FunFam" id="3.30.450.20:FF:000015">
    <property type="entry name" value="Hypoxia-inducible factor 1-alpha isoform 1"/>
    <property type="match status" value="1"/>
</dbReference>
<dbReference type="GO" id="GO:0005634">
    <property type="term" value="C:nucleus"/>
    <property type="evidence" value="ECO:0007669"/>
    <property type="project" value="UniProtKB-SubCell"/>
</dbReference>
<dbReference type="PROSITE" id="PS50888">
    <property type="entry name" value="BHLH"/>
    <property type="match status" value="1"/>
</dbReference>
<dbReference type="GO" id="GO:0000981">
    <property type="term" value="F:DNA-binding transcription factor activity, RNA polymerase II-specific"/>
    <property type="evidence" value="ECO:0007669"/>
    <property type="project" value="TreeGrafter"/>
</dbReference>